<evidence type="ECO:0000313" key="2">
    <source>
        <dbReference type="EMBL" id="PWB08890.1"/>
    </source>
</evidence>
<dbReference type="InterPro" id="IPR032265">
    <property type="entry name" value="DUF4831"/>
</dbReference>
<accession>A0A2V1IVK1</accession>
<sequence length="359" mass="38674">MKHQLTALLLAAAAMTAGAQTTQKFTASKLNEYGLVYNLPLTAVDVTVEAEKTVSTPGEFYKYCSKYLGIKPITEPSTVWTVKSVTVTTRGVADEKEAYLVQFKNGSTPFMILDEHNFPLTVNDEDYEVQPSPQLPEAVAARPTILETAAARQAMTEDMLRSTSTAKRAELAAARIYELRQSRSDIMSGNADQAPTDGEGLKLVLAGLQQQEDALTAMFTGTRQVSTAVRTYTYVPDGVDDSNRVTVGRVSLTDGPVDADDLSGVPVVLSVNVTSRGKIPVNDKGEEKRFPKGGLAYRVPGSASLQIEVEGEVMADVDAGIAQYGIVFGIDPDMFTDKKAPAYVVFDAQTGAIREIGTR</sequence>
<evidence type="ECO:0000256" key="1">
    <source>
        <dbReference type="SAM" id="SignalP"/>
    </source>
</evidence>
<organism evidence="2 3">
    <name type="scientific">Paramuribaculum intestinale</name>
    <dbReference type="NCBI Taxonomy" id="2094151"/>
    <lineage>
        <taxon>Bacteria</taxon>
        <taxon>Pseudomonadati</taxon>
        <taxon>Bacteroidota</taxon>
        <taxon>Bacteroidia</taxon>
        <taxon>Bacteroidales</taxon>
        <taxon>Muribaculaceae</taxon>
        <taxon>Paramuribaculum</taxon>
    </lineage>
</organism>
<dbReference type="AlphaFoldDB" id="A0A2V1IVK1"/>
<dbReference type="GeneID" id="93424587"/>
<dbReference type="Proteomes" id="UP000244925">
    <property type="component" value="Unassembled WGS sequence"/>
</dbReference>
<keyword evidence="3" id="KW-1185">Reference proteome</keyword>
<dbReference type="EMBL" id="PUBV01000004">
    <property type="protein sequence ID" value="PWB08890.1"/>
    <property type="molecule type" value="Genomic_DNA"/>
</dbReference>
<proteinExistence type="predicted"/>
<protein>
    <submittedName>
        <fullName evidence="2">DUF4831 domain-containing protein</fullName>
    </submittedName>
</protein>
<dbReference type="RefSeq" id="WP_107035278.1">
    <property type="nucleotide sequence ID" value="NZ_CAPOLP010000046.1"/>
</dbReference>
<comment type="caution">
    <text evidence="2">The sequence shown here is derived from an EMBL/GenBank/DDBJ whole genome shotgun (WGS) entry which is preliminary data.</text>
</comment>
<evidence type="ECO:0000313" key="3">
    <source>
        <dbReference type="Proteomes" id="UP000244925"/>
    </source>
</evidence>
<name>A0A2V1IVK1_9BACT</name>
<feature type="chain" id="PRO_5015858382" evidence="1">
    <location>
        <begin position="20"/>
        <end position="359"/>
    </location>
</feature>
<feature type="signal peptide" evidence="1">
    <location>
        <begin position="1"/>
        <end position="19"/>
    </location>
</feature>
<keyword evidence="1" id="KW-0732">Signal</keyword>
<dbReference type="Pfam" id="PF16115">
    <property type="entry name" value="DUF4831"/>
    <property type="match status" value="1"/>
</dbReference>
<reference evidence="3" key="1">
    <citation type="submission" date="2018-02" db="EMBL/GenBank/DDBJ databases">
        <authorList>
            <person name="Clavel T."/>
            <person name="Strowig T."/>
        </authorList>
    </citation>
    <scope>NUCLEOTIDE SEQUENCE [LARGE SCALE GENOMIC DNA]</scope>
    <source>
        <strain evidence="3">DSM 100764</strain>
    </source>
</reference>
<gene>
    <name evidence="2" type="ORF">C5O25_03160</name>
</gene>